<name>F2L0T5_THEU7</name>
<reference evidence="1 2" key="1">
    <citation type="journal article" date="2011" name="J. Bacteriol.">
        <title>Complete genome sequence of the thermoacidophilic crenarchaeon Thermoproteus uzoniensis 768-20.</title>
        <authorList>
            <person name="Mardanov A.V."/>
            <person name="Gumerov V.M."/>
            <person name="Beletsky A.V."/>
            <person name="Prokofeva M.I."/>
            <person name="Bonch-Osmolovskaya E.A."/>
            <person name="Ravin N.V."/>
            <person name="Skryabin K.G."/>
        </authorList>
    </citation>
    <scope>NUCLEOTIDE SEQUENCE [LARGE SCALE GENOMIC DNA]</scope>
    <source>
        <strain evidence="1 2">768-20</strain>
    </source>
</reference>
<dbReference type="EMBL" id="CP002590">
    <property type="protein sequence ID" value="AEA12750.1"/>
    <property type="molecule type" value="Genomic_DNA"/>
</dbReference>
<gene>
    <name evidence="1" type="ordered locus">TUZN_1274</name>
</gene>
<evidence type="ECO:0000313" key="2">
    <source>
        <dbReference type="Proteomes" id="UP000008138"/>
    </source>
</evidence>
<evidence type="ECO:0000313" key="1">
    <source>
        <dbReference type="EMBL" id="AEA12750.1"/>
    </source>
</evidence>
<reference key="2">
    <citation type="submission" date="2011-03" db="EMBL/GenBank/DDBJ databases">
        <title>Complete genome sequence of the thermoacidophilic crenarchaeon Thermoproteus uzoniensis 768-20.</title>
        <authorList>
            <person name="Mardanov A.V."/>
            <person name="Gumerov V.M."/>
            <person name="Beletsky A.V."/>
            <person name="Prokofeva M.I."/>
            <person name="Bonch-Osmolovskaya E.A."/>
            <person name="Ravin N.V."/>
            <person name="Skryabin K.G."/>
        </authorList>
    </citation>
    <scope>NUCLEOTIDE SEQUENCE</scope>
    <source>
        <strain>768-20</strain>
    </source>
</reference>
<dbReference type="Pfam" id="PF25952">
    <property type="entry name" value="DUF7990"/>
    <property type="match status" value="1"/>
</dbReference>
<sequence>MRLGQAIRDFLFGAFLLDLYRETAKAHRQLLTVTEFLVFGEFVGVPLLSTYYALRLLPYFVGDLYDFKREIMKDRDVMEEISEVDVH</sequence>
<dbReference type="STRING" id="999630.TUZN_1274"/>
<dbReference type="AlphaFoldDB" id="F2L0T5"/>
<dbReference type="OrthoDB" id="28891at2157"/>
<dbReference type="RefSeq" id="WP_013680086.1">
    <property type="nucleotide sequence ID" value="NC_015315.1"/>
</dbReference>
<dbReference type="GeneID" id="10360801"/>
<protein>
    <submittedName>
        <fullName evidence="1">Uncharacterized protein</fullName>
    </submittedName>
</protein>
<accession>F2L0T5</accession>
<organism evidence="1 2">
    <name type="scientific">Thermoproteus uzoniensis (strain 768-20)</name>
    <dbReference type="NCBI Taxonomy" id="999630"/>
    <lineage>
        <taxon>Archaea</taxon>
        <taxon>Thermoproteota</taxon>
        <taxon>Thermoprotei</taxon>
        <taxon>Thermoproteales</taxon>
        <taxon>Thermoproteaceae</taxon>
        <taxon>Thermoproteus</taxon>
    </lineage>
</organism>
<dbReference type="eggNOG" id="arCOG03655">
    <property type="taxonomic scope" value="Archaea"/>
</dbReference>
<dbReference type="HOGENOM" id="CLU_133857_1_0_2"/>
<dbReference type="InterPro" id="IPR058303">
    <property type="entry name" value="DUF7990"/>
</dbReference>
<proteinExistence type="predicted"/>
<dbReference type="KEGG" id="tuz:TUZN_1274"/>
<dbReference type="Proteomes" id="UP000008138">
    <property type="component" value="Chromosome"/>
</dbReference>
<keyword evidence="2" id="KW-1185">Reference proteome</keyword>